<gene>
    <name evidence="1" type="ORF">A3K89_19900</name>
</gene>
<comment type="caution">
    <text evidence="1">The sequence shown here is derived from an EMBL/GenBank/DDBJ whole genome shotgun (WGS) entry which is preliminary data.</text>
</comment>
<sequence length="107" mass="11829">MTSGDFDFAHSEQAAKSRQDKATALARYIWERGIGSAELLGVDDAVRRKLARAAGLSPPSTMETWTIAADLLDRKDRWAAQNPTHPAATASHTDEKIMWVKPPITPW</sequence>
<dbReference type="RefSeq" id="WP_068423672.1">
    <property type="nucleotide sequence ID" value="NZ_LVHI01000009.1"/>
</dbReference>
<proteinExistence type="predicted"/>
<protein>
    <submittedName>
        <fullName evidence="1">Uncharacterized protein</fullName>
    </submittedName>
</protein>
<evidence type="ECO:0000313" key="2">
    <source>
        <dbReference type="Proteomes" id="UP000077519"/>
    </source>
</evidence>
<name>A0A177YJA6_9NOCA</name>
<dbReference type="EMBL" id="LVHI01000009">
    <property type="protein sequence ID" value="OAK55627.1"/>
    <property type="molecule type" value="Genomic_DNA"/>
</dbReference>
<dbReference type="Proteomes" id="UP000077519">
    <property type="component" value="Unassembled WGS sequence"/>
</dbReference>
<reference evidence="1 2" key="1">
    <citation type="submission" date="2016-03" db="EMBL/GenBank/DDBJ databases">
        <title>Genome sequence of Rhodococcus kyotonensis KB10.</title>
        <authorList>
            <person name="Jeong H."/>
            <person name="Hong C.E."/>
            <person name="Jo S.H."/>
            <person name="Park J.M."/>
        </authorList>
    </citation>
    <scope>NUCLEOTIDE SEQUENCE [LARGE SCALE GENOMIC DNA]</scope>
    <source>
        <strain evidence="1 2">KB10</strain>
    </source>
</reference>
<accession>A0A177YJA6</accession>
<dbReference type="AlphaFoldDB" id="A0A177YJA6"/>
<keyword evidence="2" id="KW-1185">Reference proteome</keyword>
<evidence type="ECO:0000313" key="1">
    <source>
        <dbReference type="EMBL" id="OAK55627.1"/>
    </source>
</evidence>
<organism evidence="1 2">
    <name type="scientific">Rhodococcoides kyotonense</name>
    <dbReference type="NCBI Taxonomy" id="398843"/>
    <lineage>
        <taxon>Bacteria</taxon>
        <taxon>Bacillati</taxon>
        <taxon>Actinomycetota</taxon>
        <taxon>Actinomycetes</taxon>
        <taxon>Mycobacteriales</taxon>
        <taxon>Nocardiaceae</taxon>
        <taxon>Rhodococcoides</taxon>
    </lineage>
</organism>